<comment type="caution">
    <text evidence="2">The sequence shown here is derived from an EMBL/GenBank/DDBJ whole genome shotgun (WGS) entry which is preliminary data.</text>
</comment>
<feature type="transmembrane region" description="Helical" evidence="1">
    <location>
        <begin position="419"/>
        <end position="438"/>
    </location>
</feature>
<organism evidence="2 3">
    <name type="scientific">Gigaspora margarita</name>
    <dbReference type="NCBI Taxonomy" id="4874"/>
    <lineage>
        <taxon>Eukaryota</taxon>
        <taxon>Fungi</taxon>
        <taxon>Fungi incertae sedis</taxon>
        <taxon>Mucoromycota</taxon>
        <taxon>Glomeromycotina</taxon>
        <taxon>Glomeromycetes</taxon>
        <taxon>Diversisporales</taxon>
        <taxon>Gigasporaceae</taxon>
        <taxon>Gigaspora</taxon>
    </lineage>
</organism>
<protein>
    <submittedName>
        <fullName evidence="2">10339_t:CDS:1</fullName>
    </submittedName>
</protein>
<keyword evidence="1" id="KW-1133">Transmembrane helix</keyword>
<keyword evidence="3" id="KW-1185">Reference proteome</keyword>
<gene>
    <name evidence="2" type="ORF">GMARGA_LOCUS23669</name>
</gene>
<feature type="transmembrane region" description="Helical" evidence="1">
    <location>
        <begin position="47"/>
        <end position="67"/>
    </location>
</feature>
<evidence type="ECO:0000313" key="2">
    <source>
        <dbReference type="EMBL" id="CAG8803534.1"/>
    </source>
</evidence>
<name>A0ABN7VWD2_GIGMA</name>
<proteinExistence type="predicted"/>
<dbReference type="EMBL" id="CAJVQB010024182">
    <property type="protein sequence ID" value="CAG8803534.1"/>
    <property type="molecule type" value="Genomic_DNA"/>
</dbReference>
<sequence>MSDPKDSAIASPEERRMSWDERKFNLIRLKTDYEKWKKLRISSLQRSIIAAVICIISLGLGVYFLFVKKSDSSDSQLKATTTFLGVGNLAAFGQSLLSLRELVINKSDKDSAEKTFDDYIINISKKNCPKKLDSLELSPLLFVKKLLEQDLVHKNEIDQSNNEVQEDNRLETLIYEIIKHIIRYFNNNVQKNVNEVYKKEETVLFLDKYPQIFDKYPQIIDISNTYSQETSTKGITNKSSVKLDKIIRLLDTMELNQFLEKFNIKIMDNEIKLEEKPNIKPTDNDEQLNDKIDNTEKLVDNLFNEIYSKTTDGDNKKKRFNMNDIEIMMREVLLKSMKILDEVKRYKNSTNSNDQEEPLIENMIYPLNKNIEELPVRTTIISLKDDITMKLYFNDKILLFENLQKLHDKKLGFLKKTSIYWITIILFPILFFINSLLIEIDNDKWRCIKSLFKSLSTGLFSLKLRRIEMNRKEKYIIKRLLSGLSMDSSQFV</sequence>
<keyword evidence="1" id="KW-0812">Transmembrane</keyword>
<evidence type="ECO:0000313" key="3">
    <source>
        <dbReference type="Proteomes" id="UP000789901"/>
    </source>
</evidence>
<keyword evidence="1" id="KW-0472">Membrane</keyword>
<dbReference type="Proteomes" id="UP000789901">
    <property type="component" value="Unassembled WGS sequence"/>
</dbReference>
<evidence type="ECO:0000256" key="1">
    <source>
        <dbReference type="SAM" id="Phobius"/>
    </source>
</evidence>
<reference evidence="2 3" key="1">
    <citation type="submission" date="2021-06" db="EMBL/GenBank/DDBJ databases">
        <authorList>
            <person name="Kallberg Y."/>
            <person name="Tangrot J."/>
            <person name="Rosling A."/>
        </authorList>
    </citation>
    <scope>NUCLEOTIDE SEQUENCE [LARGE SCALE GENOMIC DNA]</scope>
    <source>
        <strain evidence="2 3">120-4 pot B 10/14</strain>
    </source>
</reference>
<accession>A0ABN7VWD2</accession>